<evidence type="ECO:0000256" key="1">
    <source>
        <dbReference type="ARBA" id="ARBA00004479"/>
    </source>
</evidence>
<dbReference type="PROSITE" id="PS51257">
    <property type="entry name" value="PROKAR_LIPOPROTEIN"/>
    <property type="match status" value="1"/>
</dbReference>
<evidence type="ECO:0000256" key="5">
    <source>
        <dbReference type="ARBA" id="ARBA00022729"/>
    </source>
</evidence>
<keyword evidence="9" id="KW-0325">Glycoprotein</keyword>
<dbReference type="OrthoDB" id="10265862at2759"/>
<dbReference type="Pfam" id="PF05450">
    <property type="entry name" value="Nicastrin"/>
    <property type="match status" value="1"/>
</dbReference>
<dbReference type="InterPro" id="IPR008710">
    <property type="entry name" value="Nicastrin"/>
</dbReference>
<dbReference type="SUPFAM" id="SSF53187">
    <property type="entry name" value="Zn-dependent exopeptidases"/>
    <property type="match status" value="1"/>
</dbReference>
<gene>
    <name evidence="13" type="ORF">CYY_003991</name>
</gene>
<evidence type="ECO:0000313" key="13">
    <source>
        <dbReference type="EMBL" id="KAF2074715.1"/>
    </source>
</evidence>
<dbReference type="GO" id="GO:0005886">
    <property type="term" value="C:plasma membrane"/>
    <property type="evidence" value="ECO:0007669"/>
    <property type="project" value="TreeGrafter"/>
</dbReference>
<dbReference type="PANTHER" id="PTHR21092">
    <property type="entry name" value="NICASTRIN"/>
    <property type="match status" value="1"/>
</dbReference>
<comment type="subcellular location">
    <subcellularLocation>
        <location evidence="1">Membrane</location>
        <topology evidence="1">Single-pass type I membrane protein</topology>
    </subcellularLocation>
</comment>
<feature type="signal peptide" evidence="11">
    <location>
        <begin position="1"/>
        <end position="28"/>
    </location>
</feature>
<dbReference type="GO" id="GO:0016485">
    <property type="term" value="P:protein processing"/>
    <property type="evidence" value="ECO:0007669"/>
    <property type="project" value="InterPro"/>
</dbReference>
<evidence type="ECO:0000256" key="8">
    <source>
        <dbReference type="ARBA" id="ARBA00023136"/>
    </source>
</evidence>
<feature type="chain" id="PRO_5035306238" description="Nicastrin" evidence="11">
    <location>
        <begin position="29"/>
        <end position="650"/>
    </location>
</feature>
<dbReference type="GO" id="GO:0007219">
    <property type="term" value="P:Notch signaling pathway"/>
    <property type="evidence" value="ECO:0007669"/>
    <property type="project" value="UniProtKB-KW"/>
</dbReference>
<dbReference type="EMBL" id="AJWJ01000133">
    <property type="protein sequence ID" value="KAF2074715.1"/>
    <property type="molecule type" value="Genomic_DNA"/>
</dbReference>
<accession>A0A8J4UZP4</accession>
<reference evidence="13" key="1">
    <citation type="submission" date="2020-01" db="EMBL/GenBank/DDBJ databases">
        <title>Development of genomics and gene disruption for Polysphondylium violaceum indicates a role for the polyketide synthase stlB in stalk morphogenesis.</title>
        <authorList>
            <person name="Narita B."/>
            <person name="Kawabe Y."/>
            <person name="Kin K."/>
            <person name="Saito T."/>
            <person name="Gibbs R."/>
            <person name="Kuspa A."/>
            <person name="Muzny D."/>
            <person name="Queller D."/>
            <person name="Richards S."/>
            <person name="Strassman J."/>
            <person name="Sucgang R."/>
            <person name="Worley K."/>
            <person name="Schaap P."/>
        </authorList>
    </citation>
    <scope>NUCLEOTIDE SEQUENCE</scope>
    <source>
        <strain evidence="13">QSvi11</strain>
    </source>
</reference>
<dbReference type="InterPro" id="IPR041084">
    <property type="entry name" value="Ncstrn_small"/>
</dbReference>
<evidence type="ECO:0000256" key="7">
    <source>
        <dbReference type="ARBA" id="ARBA00022989"/>
    </source>
</evidence>
<dbReference type="Proteomes" id="UP000695562">
    <property type="component" value="Unassembled WGS sequence"/>
</dbReference>
<comment type="caution">
    <text evidence="13">The sequence shown here is derived from an EMBL/GenBank/DDBJ whole genome shotgun (WGS) entry which is preliminary data.</text>
</comment>
<dbReference type="AlphaFoldDB" id="A0A8J4UZP4"/>
<keyword evidence="4 10" id="KW-0812">Transmembrane</keyword>
<evidence type="ECO:0000313" key="14">
    <source>
        <dbReference type="Proteomes" id="UP000695562"/>
    </source>
</evidence>
<keyword evidence="14" id="KW-1185">Reference proteome</keyword>
<organism evidence="13 14">
    <name type="scientific">Polysphondylium violaceum</name>
    <dbReference type="NCBI Taxonomy" id="133409"/>
    <lineage>
        <taxon>Eukaryota</taxon>
        <taxon>Amoebozoa</taxon>
        <taxon>Evosea</taxon>
        <taxon>Eumycetozoa</taxon>
        <taxon>Dictyostelia</taxon>
        <taxon>Dictyosteliales</taxon>
        <taxon>Dictyosteliaceae</taxon>
        <taxon>Polysphondylium</taxon>
    </lineage>
</organism>
<keyword evidence="8 10" id="KW-0472">Membrane</keyword>
<dbReference type="Pfam" id="PF18266">
    <property type="entry name" value="Ncstrn_small"/>
    <property type="match status" value="1"/>
</dbReference>
<protein>
    <recommendedName>
        <fullName evidence="3">Nicastrin</fullName>
    </recommendedName>
</protein>
<feature type="domain" description="Nicastrin small lobe" evidence="12">
    <location>
        <begin position="45"/>
        <end position="199"/>
    </location>
</feature>
<evidence type="ECO:0000256" key="2">
    <source>
        <dbReference type="ARBA" id="ARBA00007717"/>
    </source>
</evidence>
<sequence>METKNIFKGYLFIPLLLLIIIFITGCHSQSDLINKIYSNVQYPFPCVRILTKDGEVGCSSKINGGNSGELYLIDDNDALEDFLGGNNKNLVIVLDTNYFNKTIVQQIQSKCQGIFVLTDTKKSYSYSPDESYPLKKFGLYPNSEKIWNPLGDSFLYGDVPIPIFALDLNTSIAAREAGGLNKKGTKPTWGAQFDSFMHGGFDTETCLRRGFCVPIGGKSIWTSFSPVLNQEKEIILVMVPMDTNAYFHDMAIGADASTFAQVILISMVETFSRMDKTSWNKEVIFATWDTERWGYIGSTKFVDDLLNFKCDSMDNTNPNQCNSPPYPDISFTNINFEKISTIIELNQIGRPEIVDNSTFQLYLHSLQSNSPLTKAFLDKQSIENTTSLIYKASKETELPPSSSMSFLKKNISIPTVIITDHDGAYSNPYFGDHLDDSDNVNPKSVFPTIISLVSIINELASGQPTNVSTIQLNEPFISQIYSCFLYSFSCNYVITLLDSYPYNTYPTFYSNVYGVNPTFTMITLQTQLVYYLLANITATQYSNTTCRDNSGCNYGQSCIAHKCITTNTHIHPAISLAFDYNYKKSAWFIKNDSYPTFVESNWDYTSARFYQMDSHASEAWFLVAGLLILATSILVIFISKRFLSKRYKLL</sequence>
<feature type="transmembrane region" description="Helical" evidence="10">
    <location>
        <begin position="619"/>
        <end position="638"/>
    </location>
</feature>
<comment type="similarity">
    <text evidence="2">Belongs to the nicastrin family.</text>
</comment>
<evidence type="ECO:0000259" key="12">
    <source>
        <dbReference type="Pfam" id="PF18266"/>
    </source>
</evidence>
<evidence type="ECO:0000256" key="11">
    <source>
        <dbReference type="SAM" id="SignalP"/>
    </source>
</evidence>
<keyword evidence="7 10" id="KW-1133">Transmembrane helix</keyword>
<dbReference type="PANTHER" id="PTHR21092:SF0">
    <property type="entry name" value="NICASTRIN"/>
    <property type="match status" value="1"/>
</dbReference>
<evidence type="ECO:0000256" key="6">
    <source>
        <dbReference type="ARBA" id="ARBA00022976"/>
    </source>
</evidence>
<evidence type="ECO:0000256" key="9">
    <source>
        <dbReference type="ARBA" id="ARBA00023180"/>
    </source>
</evidence>
<evidence type="ECO:0000256" key="10">
    <source>
        <dbReference type="SAM" id="Phobius"/>
    </source>
</evidence>
<dbReference type="Gene3D" id="3.40.630.10">
    <property type="entry name" value="Zn peptidases"/>
    <property type="match status" value="1"/>
</dbReference>
<evidence type="ECO:0000256" key="3">
    <source>
        <dbReference type="ARBA" id="ARBA00015303"/>
    </source>
</evidence>
<name>A0A8J4UZP4_9MYCE</name>
<evidence type="ECO:0000256" key="4">
    <source>
        <dbReference type="ARBA" id="ARBA00022692"/>
    </source>
</evidence>
<keyword evidence="6" id="KW-0914">Notch signaling pathway</keyword>
<proteinExistence type="inferred from homology"/>
<keyword evidence="5 11" id="KW-0732">Signal</keyword>